<reference evidence="3" key="1">
    <citation type="submission" date="2017-03" db="EMBL/GenBank/DDBJ databases">
        <title>Genomes of endolithic fungi from Antarctica.</title>
        <authorList>
            <person name="Coleine C."/>
            <person name="Masonjones S."/>
            <person name="Stajich J.E."/>
        </authorList>
    </citation>
    <scope>NUCLEOTIDE SEQUENCE [LARGE SCALE GENOMIC DNA]</scope>
    <source>
        <strain evidence="3">CCFEE 5527</strain>
    </source>
</reference>
<proteinExistence type="predicted"/>
<accession>A0A1V8T0J3</accession>
<evidence type="ECO:0000313" key="3">
    <source>
        <dbReference type="Proteomes" id="UP000192596"/>
    </source>
</evidence>
<protein>
    <submittedName>
        <fullName evidence="2">Uncharacterized protein</fullName>
    </submittedName>
</protein>
<dbReference type="AlphaFoldDB" id="A0A1V8T0J3"/>
<dbReference type="EMBL" id="NAJO01000021">
    <property type="protein sequence ID" value="OQO04738.1"/>
    <property type="molecule type" value="Genomic_DNA"/>
</dbReference>
<evidence type="ECO:0000313" key="2">
    <source>
        <dbReference type="EMBL" id="OQO04738.1"/>
    </source>
</evidence>
<evidence type="ECO:0000256" key="1">
    <source>
        <dbReference type="SAM" id="MobiDB-lite"/>
    </source>
</evidence>
<sequence>MSTTMLNPNEPASDRPNSSEIPMDEFEHCRIVGVVRRKLALEKLYDIPSQLTYLDHHGRSIFHGEDIQHWMWDHRDEIAASAWDDYYPGFGPQKPAGDRRGSECWEECCASGESTSCESAVVVMRSVIERV</sequence>
<feature type="region of interest" description="Disordered" evidence="1">
    <location>
        <begin position="1"/>
        <end position="21"/>
    </location>
</feature>
<organism evidence="2 3">
    <name type="scientific">Cryoendolithus antarcticus</name>
    <dbReference type="NCBI Taxonomy" id="1507870"/>
    <lineage>
        <taxon>Eukaryota</taxon>
        <taxon>Fungi</taxon>
        <taxon>Dikarya</taxon>
        <taxon>Ascomycota</taxon>
        <taxon>Pezizomycotina</taxon>
        <taxon>Dothideomycetes</taxon>
        <taxon>Dothideomycetidae</taxon>
        <taxon>Cladosporiales</taxon>
        <taxon>Cladosporiaceae</taxon>
        <taxon>Cryoendolithus</taxon>
    </lineage>
</organism>
<name>A0A1V8T0J3_9PEZI</name>
<comment type="caution">
    <text evidence="2">The sequence shown here is derived from an EMBL/GenBank/DDBJ whole genome shotgun (WGS) entry which is preliminary data.</text>
</comment>
<gene>
    <name evidence="2" type="ORF">B0A48_09661</name>
</gene>
<dbReference type="InParanoid" id="A0A1V8T0J3"/>
<dbReference type="Proteomes" id="UP000192596">
    <property type="component" value="Unassembled WGS sequence"/>
</dbReference>
<keyword evidence="3" id="KW-1185">Reference proteome</keyword>